<evidence type="ECO:0000256" key="1">
    <source>
        <dbReference type="ARBA" id="ARBA00009013"/>
    </source>
</evidence>
<accession>A0ABX8BIE4</accession>
<dbReference type="PANTHER" id="PTHR33495">
    <property type="entry name" value="ANTI-SIGMA FACTOR ANTAGONIST TM_1081-RELATED-RELATED"/>
    <property type="match status" value="1"/>
</dbReference>
<dbReference type="InterPro" id="IPR003658">
    <property type="entry name" value="Anti-sigma_ant"/>
</dbReference>
<dbReference type="RefSeq" id="WP_220561361.1">
    <property type="nucleotide sequence ID" value="NZ_CP074133.1"/>
</dbReference>
<dbReference type="PROSITE" id="PS50801">
    <property type="entry name" value="STAS"/>
    <property type="match status" value="1"/>
</dbReference>
<name>A0ABX8BIE4_9ACTN</name>
<protein>
    <recommendedName>
        <fullName evidence="2">Anti-sigma factor antagonist</fullName>
    </recommendedName>
</protein>
<gene>
    <name evidence="4" type="ORF">KGD84_16605</name>
</gene>
<proteinExistence type="inferred from homology"/>
<evidence type="ECO:0000259" key="3">
    <source>
        <dbReference type="PROSITE" id="PS50801"/>
    </source>
</evidence>
<dbReference type="SUPFAM" id="SSF52091">
    <property type="entry name" value="SpoIIaa-like"/>
    <property type="match status" value="1"/>
</dbReference>
<dbReference type="Pfam" id="PF01740">
    <property type="entry name" value="STAS"/>
    <property type="match status" value="1"/>
</dbReference>
<keyword evidence="5" id="KW-1185">Reference proteome</keyword>
<feature type="domain" description="STAS" evidence="3">
    <location>
        <begin position="15"/>
        <end position="112"/>
    </location>
</feature>
<sequence>MARDVRFQECLPHTGVTVVSVEGEIDLATVPGLRARLAAAAREEGCECLVVDLAGVGFLDASGVGALVAAQRAMNARGGRLVLARPRPVVSRVLGILGLDRVFEIVPAPAAR</sequence>
<evidence type="ECO:0000313" key="4">
    <source>
        <dbReference type="EMBL" id="QUX20168.1"/>
    </source>
</evidence>
<dbReference type="CDD" id="cd07043">
    <property type="entry name" value="STAS_anti-anti-sigma_factors"/>
    <property type="match status" value="1"/>
</dbReference>
<dbReference type="Gene3D" id="3.30.750.24">
    <property type="entry name" value="STAS domain"/>
    <property type="match status" value="1"/>
</dbReference>
<dbReference type="NCBIfam" id="TIGR00377">
    <property type="entry name" value="ant_ant_sig"/>
    <property type="match status" value="1"/>
</dbReference>
<comment type="similarity">
    <text evidence="1 2">Belongs to the anti-sigma-factor antagonist family.</text>
</comment>
<dbReference type="InterPro" id="IPR002645">
    <property type="entry name" value="STAS_dom"/>
</dbReference>
<dbReference type="InterPro" id="IPR036513">
    <property type="entry name" value="STAS_dom_sf"/>
</dbReference>
<reference evidence="4 5" key="1">
    <citation type="submission" date="2021-05" db="EMBL/GenBank/DDBJ databases">
        <title>Direct Submission.</title>
        <authorList>
            <person name="Li K."/>
            <person name="Gao J."/>
        </authorList>
    </citation>
    <scope>NUCLEOTIDE SEQUENCE [LARGE SCALE GENOMIC DNA]</scope>
    <source>
        <strain evidence="4 5">Mg02</strain>
    </source>
</reference>
<evidence type="ECO:0000256" key="2">
    <source>
        <dbReference type="RuleBase" id="RU003749"/>
    </source>
</evidence>
<dbReference type="Proteomes" id="UP000676079">
    <property type="component" value="Chromosome"/>
</dbReference>
<evidence type="ECO:0000313" key="5">
    <source>
        <dbReference type="Proteomes" id="UP000676079"/>
    </source>
</evidence>
<dbReference type="EMBL" id="CP074133">
    <property type="protein sequence ID" value="QUX20168.1"/>
    <property type="molecule type" value="Genomic_DNA"/>
</dbReference>
<dbReference type="PANTHER" id="PTHR33495:SF2">
    <property type="entry name" value="ANTI-SIGMA FACTOR ANTAGONIST TM_1081-RELATED"/>
    <property type="match status" value="1"/>
</dbReference>
<organism evidence="4 5">
    <name type="scientific">Nocardiopsis changdeensis</name>
    <dbReference type="NCBI Taxonomy" id="2831969"/>
    <lineage>
        <taxon>Bacteria</taxon>
        <taxon>Bacillati</taxon>
        <taxon>Actinomycetota</taxon>
        <taxon>Actinomycetes</taxon>
        <taxon>Streptosporangiales</taxon>
        <taxon>Nocardiopsidaceae</taxon>
        <taxon>Nocardiopsis</taxon>
    </lineage>
</organism>